<evidence type="ECO:0008006" key="3">
    <source>
        <dbReference type="Google" id="ProtNLM"/>
    </source>
</evidence>
<keyword evidence="2" id="KW-1185">Reference proteome</keyword>
<organism evidence="1 2">
    <name type="scientific">Winogradskya humida</name>
    <dbReference type="NCBI Taxonomy" id="113566"/>
    <lineage>
        <taxon>Bacteria</taxon>
        <taxon>Bacillati</taxon>
        <taxon>Actinomycetota</taxon>
        <taxon>Actinomycetes</taxon>
        <taxon>Micromonosporales</taxon>
        <taxon>Micromonosporaceae</taxon>
        <taxon>Winogradskya</taxon>
    </lineage>
</organism>
<dbReference type="Proteomes" id="UP000603200">
    <property type="component" value="Unassembled WGS sequence"/>
</dbReference>
<dbReference type="EMBL" id="BOMN01000149">
    <property type="protein sequence ID" value="GIE26679.1"/>
    <property type="molecule type" value="Genomic_DNA"/>
</dbReference>
<sequence length="120" mass="12770">MSASKAKGTAWETRIVGYLAENGFPHVERRALYGTQDRGDIAGIPGVVIEAKNCRAMTLASWVDEAALETANDGADFGVVWHHRAGKASPAEGYVTMTGETFARLLLQAGHGNRLGADRG</sequence>
<protein>
    <recommendedName>
        <fullName evidence="3">Holliday junction resolvase</fullName>
    </recommendedName>
</protein>
<evidence type="ECO:0000313" key="2">
    <source>
        <dbReference type="Proteomes" id="UP000603200"/>
    </source>
</evidence>
<dbReference type="RefSeq" id="WP_203843579.1">
    <property type="nucleotide sequence ID" value="NZ_BAAATV010000016.1"/>
</dbReference>
<name>A0ABQ4A7J1_9ACTN</name>
<proteinExistence type="predicted"/>
<evidence type="ECO:0000313" key="1">
    <source>
        <dbReference type="EMBL" id="GIE26679.1"/>
    </source>
</evidence>
<accession>A0ABQ4A7J1</accession>
<comment type="caution">
    <text evidence="1">The sequence shown here is derived from an EMBL/GenBank/DDBJ whole genome shotgun (WGS) entry which is preliminary data.</text>
</comment>
<gene>
    <name evidence="1" type="ORF">Ahu01nite_097810</name>
</gene>
<reference evidence="1 2" key="1">
    <citation type="submission" date="2021-01" db="EMBL/GenBank/DDBJ databases">
        <title>Whole genome shotgun sequence of Actinoplanes humidus NBRC 14915.</title>
        <authorList>
            <person name="Komaki H."/>
            <person name="Tamura T."/>
        </authorList>
    </citation>
    <scope>NUCLEOTIDE SEQUENCE [LARGE SCALE GENOMIC DNA]</scope>
    <source>
        <strain evidence="1 2">NBRC 14915</strain>
    </source>
</reference>